<evidence type="ECO:0000313" key="9">
    <source>
        <dbReference type="Proteomes" id="UP001165160"/>
    </source>
</evidence>
<evidence type="ECO:0000256" key="2">
    <source>
        <dbReference type="ARBA" id="ARBA00022884"/>
    </source>
</evidence>
<keyword evidence="4" id="KW-0687">Ribonucleoprotein</keyword>
<keyword evidence="2 5" id="KW-0694">RNA-binding</keyword>
<sequence length="402" mass="40418">MAMSTAGPAVSLMPPHIKMAFLPDPPLKFLPKPRVKTKKIPYEGIAQFVKLFETTPPPVRPPVTRIGTGGGSAANRKLKAERQTSHKNYIDTARQKFLESRNTPESTHGMDPLNTIFIGRLSYDVTEKDLYRFCSDVGEVKDLKIVGRTQNGPSAPRKPPLKSSKTTGYAFVEFSSSSDARSAYEKLDAQKLLDKKVVVDVERGNTVEGWLPMRLGGGIKGRRLGAKNVRYDGRIDARHSSGMGAGGPGMGMGGGQPMGMGGGPGYGGGGGGYGRGPPGGGYGGGGPPRGGGYGGGGGGPPRGGGYGGGGGPGPYGGGGGGGGGGGYGRGPPGGGYGGPPPQRGYGGGGGGGYGGGGGPGPYGGGGGGGGGGDRGYQDQGGNKRGRGYQDDGNDRGGARMRR</sequence>
<organism evidence="8 9">
    <name type="scientific">Triparma verrucosa</name>
    <dbReference type="NCBI Taxonomy" id="1606542"/>
    <lineage>
        <taxon>Eukaryota</taxon>
        <taxon>Sar</taxon>
        <taxon>Stramenopiles</taxon>
        <taxon>Ochrophyta</taxon>
        <taxon>Bolidophyceae</taxon>
        <taxon>Parmales</taxon>
        <taxon>Triparmaceae</taxon>
        <taxon>Triparma</taxon>
    </lineage>
</organism>
<dbReference type="PROSITE" id="PS50102">
    <property type="entry name" value="RRM"/>
    <property type="match status" value="1"/>
</dbReference>
<evidence type="ECO:0000259" key="7">
    <source>
        <dbReference type="PROSITE" id="PS50102"/>
    </source>
</evidence>
<dbReference type="GO" id="GO:0071011">
    <property type="term" value="C:precatalytic spliceosome"/>
    <property type="evidence" value="ECO:0007669"/>
    <property type="project" value="TreeGrafter"/>
</dbReference>
<feature type="region of interest" description="Disordered" evidence="6">
    <location>
        <begin position="59"/>
        <end position="82"/>
    </location>
</feature>
<feature type="region of interest" description="Disordered" evidence="6">
    <location>
        <begin position="322"/>
        <end position="402"/>
    </location>
</feature>
<dbReference type="GO" id="GO:0030619">
    <property type="term" value="F:U1 snRNA binding"/>
    <property type="evidence" value="ECO:0007669"/>
    <property type="project" value="TreeGrafter"/>
</dbReference>
<evidence type="ECO:0000256" key="1">
    <source>
        <dbReference type="ARBA" id="ARBA00004123"/>
    </source>
</evidence>
<dbReference type="PANTHER" id="PTHR13952">
    <property type="entry name" value="U1 SMALL NUCLEAR RIBONUCLEOPROTEIN 70 KD"/>
    <property type="match status" value="1"/>
</dbReference>
<dbReference type="InterPro" id="IPR035979">
    <property type="entry name" value="RBD_domain_sf"/>
</dbReference>
<comment type="subcellular location">
    <subcellularLocation>
        <location evidence="1">Nucleus</location>
    </subcellularLocation>
</comment>
<dbReference type="Gene3D" id="3.30.70.330">
    <property type="match status" value="1"/>
</dbReference>
<feature type="compositionally biased region" description="Gly residues" evidence="6">
    <location>
        <begin position="344"/>
        <end position="374"/>
    </location>
</feature>
<accession>A0A9W7KXU7</accession>
<dbReference type="SUPFAM" id="SSF54928">
    <property type="entry name" value="RNA-binding domain, RBD"/>
    <property type="match status" value="1"/>
</dbReference>
<dbReference type="InterPro" id="IPR000504">
    <property type="entry name" value="RRM_dom"/>
</dbReference>
<keyword evidence="9" id="KW-1185">Reference proteome</keyword>
<dbReference type="GO" id="GO:0000398">
    <property type="term" value="P:mRNA splicing, via spliceosome"/>
    <property type="evidence" value="ECO:0007669"/>
    <property type="project" value="TreeGrafter"/>
</dbReference>
<reference evidence="9" key="1">
    <citation type="journal article" date="2023" name="Commun. Biol.">
        <title>Genome analysis of Parmales, the sister group of diatoms, reveals the evolutionary specialization of diatoms from phago-mixotrophs to photoautotrophs.</title>
        <authorList>
            <person name="Ban H."/>
            <person name="Sato S."/>
            <person name="Yoshikawa S."/>
            <person name="Yamada K."/>
            <person name="Nakamura Y."/>
            <person name="Ichinomiya M."/>
            <person name="Sato N."/>
            <person name="Blanc-Mathieu R."/>
            <person name="Endo H."/>
            <person name="Kuwata A."/>
            <person name="Ogata H."/>
        </authorList>
    </citation>
    <scope>NUCLEOTIDE SEQUENCE [LARGE SCALE GENOMIC DNA]</scope>
    <source>
        <strain evidence="9">NIES 3699</strain>
    </source>
</reference>
<evidence type="ECO:0000256" key="5">
    <source>
        <dbReference type="PROSITE-ProRule" id="PRU00176"/>
    </source>
</evidence>
<dbReference type="InterPro" id="IPR022023">
    <property type="entry name" value="U1snRNP70_N"/>
</dbReference>
<evidence type="ECO:0000256" key="6">
    <source>
        <dbReference type="SAM" id="MobiDB-lite"/>
    </source>
</evidence>
<dbReference type="GO" id="GO:0003729">
    <property type="term" value="F:mRNA binding"/>
    <property type="evidence" value="ECO:0007669"/>
    <property type="project" value="TreeGrafter"/>
</dbReference>
<feature type="domain" description="RRM" evidence="7">
    <location>
        <begin position="114"/>
        <end position="204"/>
    </location>
</feature>
<dbReference type="PANTHER" id="PTHR13952:SF5">
    <property type="entry name" value="U1 SMALL NUCLEAR RIBONUCLEOPROTEIN 70 KDA"/>
    <property type="match status" value="1"/>
</dbReference>
<dbReference type="EMBL" id="BRXX01000514">
    <property type="protein sequence ID" value="GMI15200.1"/>
    <property type="molecule type" value="Genomic_DNA"/>
</dbReference>
<protein>
    <recommendedName>
        <fullName evidence="7">RRM domain-containing protein</fullName>
    </recommendedName>
</protein>
<dbReference type="GO" id="GO:0071004">
    <property type="term" value="C:U2-type prespliceosome"/>
    <property type="evidence" value="ECO:0007669"/>
    <property type="project" value="TreeGrafter"/>
</dbReference>
<evidence type="ECO:0000256" key="4">
    <source>
        <dbReference type="ARBA" id="ARBA00023274"/>
    </source>
</evidence>
<dbReference type="Pfam" id="PF00076">
    <property type="entry name" value="RRM_1"/>
    <property type="match status" value="2"/>
</dbReference>
<dbReference type="GO" id="GO:0005685">
    <property type="term" value="C:U1 snRNP"/>
    <property type="evidence" value="ECO:0007669"/>
    <property type="project" value="TreeGrafter"/>
</dbReference>
<gene>
    <name evidence="8" type="ORF">TrVE_jg7596</name>
</gene>
<proteinExistence type="predicted"/>
<feature type="compositionally biased region" description="Gly residues" evidence="6">
    <location>
        <begin position="322"/>
        <end position="337"/>
    </location>
</feature>
<feature type="compositionally biased region" description="Basic and acidic residues" evidence="6">
    <location>
        <begin position="387"/>
        <end position="402"/>
    </location>
</feature>
<dbReference type="Pfam" id="PF12220">
    <property type="entry name" value="U1snRNP70_N"/>
    <property type="match status" value="1"/>
</dbReference>
<evidence type="ECO:0000313" key="8">
    <source>
        <dbReference type="EMBL" id="GMI15200.1"/>
    </source>
</evidence>
<dbReference type="InterPro" id="IPR051183">
    <property type="entry name" value="U1_U11-U12_snRNP_70-35kDa"/>
</dbReference>
<dbReference type="AlphaFoldDB" id="A0A9W7KXU7"/>
<dbReference type="SMART" id="SM00360">
    <property type="entry name" value="RRM"/>
    <property type="match status" value="1"/>
</dbReference>
<keyword evidence="3" id="KW-0539">Nucleus</keyword>
<dbReference type="InterPro" id="IPR012677">
    <property type="entry name" value="Nucleotide-bd_a/b_plait_sf"/>
</dbReference>
<dbReference type="Proteomes" id="UP001165160">
    <property type="component" value="Unassembled WGS sequence"/>
</dbReference>
<dbReference type="PRINTS" id="PR01228">
    <property type="entry name" value="EGGSHELL"/>
</dbReference>
<name>A0A9W7KXU7_9STRA</name>
<evidence type="ECO:0000256" key="3">
    <source>
        <dbReference type="ARBA" id="ARBA00023242"/>
    </source>
</evidence>
<comment type="caution">
    <text evidence="8">The sequence shown here is derived from an EMBL/GenBank/DDBJ whole genome shotgun (WGS) entry which is preliminary data.</text>
</comment>